<accession>A0AA86VJL7</accession>
<reference evidence="2 3" key="2">
    <citation type="submission" date="2024-07" db="EMBL/GenBank/DDBJ databases">
        <authorList>
            <person name="Akdeniz Z."/>
        </authorList>
    </citation>
    <scope>NUCLEOTIDE SEQUENCE [LARGE SCALE GENOMIC DNA]</scope>
</reference>
<evidence type="ECO:0000313" key="2">
    <source>
        <dbReference type="EMBL" id="CAL6112815.1"/>
    </source>
</evidence>
<comment type="caution">
    <text evidence="1">The sequence shown here is derived from an EMBL/GenBank/DDBJ whole genome shotgun (WGS) entry which is preliminary data.</text>
</comment>
<sequence>MYTFSLNSLSRIPGAAWGVFPVPRSCLLRETVIPSFILFYYFIPSSSLLVPQYSLFPSITLSLHSHSFPLFPPPVLTYGHLNQQVVLCGGLVVVSRGLVLVSLSPLLHYSLLLPLLLTTPPLLPLLLTTTTTPPGTTWDYRPCALVLLRGCGAWVGEAGVGVGAWVGELRGGGVVVVLGQGSVQMLVNMWWELYNSEIWILEYFIFGAANQYGELT</sequence>
<gene>
    <name evidence="1" type="ORF">HINF_LOCUS56208</name>
    <name evidence="2" type="ORF">HINF_LOCUS77215</name>
</gene>
<dbReference type="AlphaFoldDB" id="A0AA86VJL7"/>
<protein>
    <submittedName>
        <fullName evidence="2">Hypothetical_protein</fullName>
    </submittedName>
</protein>
<evidence type="ECO:0000313" key="3">
    <source>
        <dbReference type="Proteomes" id="UP001642409"/>
    </source>
</evidence>
<name>A0AA86VJL7_9EUKA</name>
<organism evidence="1">
    <name type="scientific">Hexamita inflata</name>
    <dbReference type="NCBI Taxonomy" id="28002"/>
    <lineage>
        <taxon>Eukaryota</taxon>
        <taxon>Metamonada</taxon>
        <taxon>Diplomonadida</taxon>
        <taxon>Hexamitidae</taxon>
        <taxon>Hexamitinae</taxon>
        <taxon>Hexamita</taxon>
    </lineage>
</organism>
<dbReference type="EMBL" id="CATOUU010001044">
    <property type="protein sequence ID" value="CAI9968563.1"/>
    <property type="molecule type" value="Genomic_DNA"/>
</dbReference>
<proteinExistence type="predicted"/>
<evidence type="ECO:0000313" key="1">
    <source>
        <dbReference type="EMBL" id="CAI9968563.1"/>
    </source>
</evidence>
<keyword evidence="3" id="KW-1185">Reference proteome</keyword>
<reference evidence="1" key="1">
    <citation type="submission" date="2023-06" db="EMBL/GenBank/DDBJ databases">
        <authorList>
            <person name="Kurt Z."/>
        </authorList>
    </citation>
    <scope>NUCLEOTIDE SEQUENCE</scope>
</reference>
<dbReference type="EMBL" id="CAXDID020000748">
    <property type="protein sequence ID" value="CAL6112815.1"/>
    <property type="molecule type" value="Genomic_DNA"/>
</dbReference>
<dbReference type="Proteomes" id="UP001642409">
    <property type="component" value="Unassembled WGS sequence"/>
</dbReference>